<accession>A0AAN7X741</accession>
<name>A0AAN7X741_ELEMC</name>
<comment type="caution">
    <text evidence="1">The sequence shown here is derived from an EMBL/GenBank/DDBJ whole genome shotgun (WGS) entry which is preliminary data.</text>
</comment>
<reference evidence="1 2" key="1">
    <citation type="journal article" date="2023" name="Genes (Basel)">
        <title>Chromosome-Level Genome Assembly and Circadian Gene Repertoire of the Patagonia Blennie Eleginops maclovinus-The Closest Ancestral Proxy of Antarctic Cryonotothenioids.</title>
        <authorList>
            <person name="Cheng C.C."/>
            <person name="Rivera-Colon A.G."/>
            <person name="Minhas B.F."/>
            <person name="Wilson L."/>
            <person name="Rayamajhi N."/>
            <person name="Vargas-Chacoff L."/>
            <person name="Catchen J.M."/>
        </authorList>
    </citation>
    <scope>NUCLEOTIDE SEQUENCE [LARGE SCALE GENOMIC DNA]</scope>
    <source>
        <strain evidence="1">JMC-PN-2008</strain>
    </source>
</reference>
<evidence type="ECO:0000313" key="1">
    <source>
        <dbReference type="EMBL" id="KAK5855802.1"/>
    </source>
</evidence>
<evidence type="ECO:0000313" key="2">
    <source>
        <dbReference type="Proteomes" id="UP001346869"/>
    </source>
</evidence>
<sequence length="79" mass="8770">MFRFAGSKGCNVSEHLKKIDSEKPPTSPPPLHSSNACRLNLEAVLWRCEAGWPENHFAFLSQAHAIWMRLGSAQALPTP</sequence>
<reference evidence="1 2" key="2">
    <citation type="journal article" date="2023" name="Mol. Biol. Evol.">
        <title>Genomics of Secondarily Temperate Adaptation in the Only Non-Antarctic Icefish.</title>
        <authorList>
            <person name="Rivera-Colon A.G."/>
            <person name="Rayamajhi N."/>
            <person name="Minhas B.F."/>
            <person name="Madrigal G."/>
            <person name="Bilyk K.T."/>
            <person name="Yoon V."/>
            <person name="Hune M."/>
            <person name="Gregory S."/>
            <person name="Cheng C.H.C."/>
            <person name="Catchen J.M."/>
        </authorList>
    </citation>
    <scope>NUCLEOTIDE SEQUENCE [LARGE SCALE GENOMIC DNA]</scope>
    <source>
        <strain evidence="1">JMC-PN-2008</strain>
    </source>
</reference>
<keyword evidence="2" id="KW-1185">Reference proteome</keyword>
<dbReference type="Proteomes" id="UP001346869">
    <property type="component" value="Unassembled WGS sequence"/>
</dbReference>
<protein>
    <submittedName>
        <fullName evidence="1">Uncharacterized protein</fullName>
    </submittedName>
</protein>
<organism evidence="1 2">
    <name type="scientific">Eleginops maclovinus</name>
    <name type="common">Patagonian blennie</name>
    <name type="synonym">Eleginus maclovinus</name>
    <dbReference type="NCBI Taxonomy" id="56733"/>
    <lineage>
        <taxon>Eukaryota</taxon>
        <taxon>Metazoa</taxon>
        <taxon>Chordata</taxon>
        <taxon>Craniata</taxon>
        <taxon>Vertebrata</taxon>
        <taxon>Euteleostomi</taxon>
        <taxon>Actinopterygii</taxon>
        <taxon>Neopterygii</taxon>
        <taxon>Teleostei</taxon>
        <taxon>Neoteleostei</taxon>
        <taxon>Acanthomorphata</taxon>
        <taxon>Eupercaria</taxon>
        <taxon>Perciformes</taxon>
        <taxon>Notothenioidei</taxon>
        <taxon>Eleginopidae</taxon>
        <taxon>Eleginops</taxon>
    </lineage>
</organism>
<dbReference type="AlphaFoldDB" id="A0AAN7X741"/>
<dbReference type="EMBL" id="JAUZQC010000017">
    <property type="protein sequence ID" value="KAK5855802.1"/>
    <property type="molecule type" value="Genomic_DNA"/>
</dbReference>
<proteinExistence type="predicted"/>
<gene>
    <name evidence="1" type="ORF">PBY51_007444</name>
</gene>